<dbReference type="SUPFAM" id="SSF82714">
    <property type="entry name" value="Multidrug efflux transporter AcrB TolC docking domain, DN and DC subdomains"/>
    <property type="match status" value="2"/>
</dbReference>
<dbReference type="InterPro" id="IPR004764">
    <property type="entry name" value="MdtF-like"/>
</dbReference>
<feature type="transmembrane region" description="Helical" evidence="9">
    <location>
        <begin position="1002"/>
        <end position="1023"/>
    </location>
</feature>
<sequence>MAKFFIDRPIFAWVVAIFIIFAGLYSATKIPVEQYPNIAAPKIEISFFYTGATAETIQDSVISVIEEGVNAVENVDYVESNAYSNGTGKVTLTFKSGVDEDIAQVNVQNKLSQVESSLPQSVRNTGITVSKAGTGFLMITMMYAEEGSDITQATIADYTVRTVKPDLQRVEGVGTIQVFGSEQAMRVWVDPQKMKSFGLSYADLTTAIGAQNSQITAGSLGALPSVAGQQYTTSINVYGQLTSTEDFEKIVVKRSSNGATVKLSDVAIIELGSQAYSTSARLNSRPAIGVGIQLSSSGNAIAVASEIQERLATMAPFFPEGMAWKVPYDTSKFVEISLKKVLYTLGEALVLVFLVMYLFLQNIRYTIIPTIVVPISLLGAVAVMGPLGLTINVLTMFAMVLVIGIVVDDAIVVVENVERLMVEEKLTPYQAAHKGMTQITGAVVGITLVLIAVFIPMAFLDGATGGIYRQFSLVMAASIAFSAFLALSLTPALCATLLKPVSDDHHEKGGFFGWFNRVLTKITKVYRSMVGLFIKHSIVMMIVFALVITASVMLFQRIPSSFLPTEDQGTVIVTYQLPTGSSRERTEAMIEKAEAIISNESTVQDVISVLGFSFTGQGQNMALSFITLKDWSERTQAGEVSMALAGSLTGKLQAINDAMIFAITPPAISSLGTSSGFSFYLQDRNNLGHDALVNARNQMLGMANQSPMLTGVRPNGLEDATQIRVDIDRDAAFAQNVPLSSISFSLASAFGSNYVNDFPNKGRMQRVYVMAEAKARMQPDDILSLTVPNAAGELVPMSSLSSVHWTKGPEQVTRYNGFSAMAIQGAAAPGFASGQAMDNIQELAAKIGQGFSVAWSGQSLEEIRAGNSELYVYMLSAMAVFLCLAALYESWSMPFAVLMVVPLGILGVTLGNYFREFDNDIYFKIGMITVMGLSAKNAILIIEFAKELQETGMDRVRAVMKACALRFRPIIMTSLAFIAGVIPLYTATGASSASQRAIGTSVLWGMLVGTILALCLVPIYYVVVRGLFGGGDEVKDKYAAQQEEKKLTETQLAEKPSGE</sequence>
<feature type="transmembrane region" description="Helical" evidence="9">
    <location>
        <begin position="471"/>
        <end position="498"/>
    </location>
</feature>
<feature type="transmembrane region" description="Helical" evidence="9">
    <location>
        <begin position="895"/>
        <end position="915"/>
    </location>
</feature>
<dbReference type="PANTHER" id="PTHR32063">
    <property type="match status" value="1"/>
</dbReference>
<dbReference type="NCBIfam" id="NF000282">
    <property type="entry name" value="RND_permease_1"/>
    <property type="match status" value="1"/>
</dbReference>
<keyword evidence="8 9" id="KW-0472">Membrane</keyword>
<keyword evidence="7 9" id="KW-1133">Transmembrane helix</keyword>
<proteinExistence type="inferred from homology"/>
<dbReference type="GO" id="GO:0042910">
    <property type="term" value="F:xenobiotic transmembrane transporter activity"/>
    <property type="evidence" value="ECO:0007669"/>
    <property type="project" value="TreeGrafter"/>
</dbReference>
<evidence type="ECO:0000256" key="7">
    <source>
        <dbReference type="ARBA" id="ARBA00022989"/>
    </source>
</evidence>
<evidence type="ECO:0000256" key="1">
    <source>
        <dbReference type="ARBA" id="ARBA00004429"/>
    </source>
</evidence>
<evidence type="ECO:0000256" key="6">
    <source>
        <dbReference type="ARBA" id="ARBA00022692"/>
    </source>
</evidence>
<feature type="domain" description="SSD" evidence="10">
    <location>
        <begin position="371"/>
        <end position="496"/>
    </location>
</feature>
<dbReference type="PANTHER" id="PTHR32063:SF13">
    <property type="entry name" value="MULTIDRUG EFFLUX PUMP SUBUNIT ACRB-RELATED"/>
    <property type="match status" value="1"/>
</dbReference>
<dbReference type="InterPro" id="IPR001036">
    <property type="entry name" value="Acrflvin-R"/>
</dbReference>
<dbReference type="Proteomes" id="UP000245506">
    <property type="component" value="Unassembled WGS sequence"/>
</dbReference>
<dbReference type="InterPro" id="IPR000731">
    <property type="entry name" value="SSD"/>
</dbReference>
<comment type="caution">
    <text evidence="9">Lacks conserved residue(s) required for the propagation of feature annotation.</text>
</comment>
<dbReference type="Gene3D" id="3.30.70.1430">
    <property type="entry name" value="Multidrug efflux transporter AcrB pore domain"/>
    <property type="match status" value="2"/>
</dbReference>
<evidence type="ECO:0000313" key="11">
    <source>
        <dbReference type="EMBL" id="PWQ98400.1"/>
    </source>
</evidence>
<dbReference type="OrthoDB" id="5613295at2"/>
<dbReference type="Gene3D" id="3.30.70.1440">
    <property type="entry name" value="Multidrug efflux transporter AcrB pore domain"/>
    <property type="match status" value="1"/>
</dbReference>
<dbReference type="PRINTS" id="PR00702">
    <property type="entry name" value="ACRIFLAVINRP"/>
</dbReference>
<protein>
    <recommendedName>
        <fullName evidence="9">Efflux pump membrane transporter</fullName>
    </recommendedName>
</protein>
<dbReference type="FunFam" id="1.20.1640.10:FF:000001">
    <property type="entry name" value="Efflux pump membrane transporter"/>
    <property type="match status" value="1"/>
</dbReference>
<feature type="transmembrane region" description="Helical" evidence="9">
    <location>
        <begin position="435"/>
        <end position="459"/>
    </location>
</feature>
<comment type="subcellular location">
    <subcellularLocation>
        <location evidence="1 9">Cell inner membrane</location>
        <topology evidence="1 9">Multi-pass membrane protein</topology>
    </subcellularLocation>
</comment>
<keyword evidence="5 9" id="KW-0997">Cell inner membrane</keyword>
<evidence type="ECO:0000256" key="5">
    <source>
        <dbReference type="ARBA" id="ARBA00022519"/>
    </source>
</evidence>
<dbReference type="Pfam" id="PF00873">
    <property type="entry name" value="ACR_tran"/>
    <property type="match status" value="1"/>
</dbReference>
<gene>
    <name evidence="11" type="ORF">DKT75_04555</name>
</gene>
<dbReference type="GO" id="GO:0015562">
    <property type="term" value="F:efflux transmembrane transporter activity"/>
    <property type="evidence" value="ECO:0007669"/>
    <property type="project" value="InterPro"/>
</dbReference>
<comment type="caution">
    <text evidence="11">The sequence shown here is derived from an EMBL/GenBank/DDBJ whole genome shotgun (WGS) entry which is preliminary data.</text>
</comment>
<reference evidence="11 12" key="1">
    <citation type="submission" date="2018-05" db="EMBL/GenBank/DDBJ databases">
        <title>Leucothrix arctica sp. nov., isolated from Arctic seawater.</title>
        <authorList>
            <person name="Choi A."/>
            <person name="Baek K."/>
        </authorList>
    </citation>
    <scope>NUCLEOTIDE SEQUENCE [LARGE SCALE GENOMIC DNA]</scope>
    <source>
        <strain evidence="11 12">IMCC9719</strain>
    </source>
</reference>
<keyword evidence="12" id="KW-1185">Reference proteome</keyword>
<evidence type="ECO:0000313" key="12">
    <source>
        <dbReference type="Proteomes" id="UP000245506"/>
    </source>
</evidence>
<evidence type="ECO:0000256" key="2">
    <source>
        <dbReference type="ARBA" id="ARBA00010942"/>
    </source>
</evidence>
<dbReference type="AlphaFoldDB" id="A0A317CPU6"/>
<accession>A0A317CPU6</accession>
<dbReference type="Gene3D" id="3.30.2090.10">
    <property type="entry name" value="Multidrug efflux transporter AcrB TolC docking domain, DN and DC subdomains"/>
    <property type="match status" value="2"/>
</dbReference>
<comment type="similarity">
    <text evidence="2 9">Belongs to the resistance-nodulation-cell division (RND) (TC 2.A.6) family.</text>
</comment>
<keyword evidence="4" id="KW-1003">Cell membrane</keyword>
<dbReference type="RefSeq" id="WP_109822241.1">
    <property type="nucleotide sequence ID" value="NZ_QGKL01000012.1"/>
</dbReference>
<name>A0A317CPU6_9GAMM</name>
<dbReference type="GO" id="GO:0005886">
    <property type="term" value="C:plasma membrane"/>
    <property type="evidence" value="ECO:0007669"/>
    <property type="project" value="UniProtKB-SubCell"/>
</dbReference>
<dbReference type="EMBL" id="QGKL01000012">
    <property type="protein sequence ID" value="PWQ98400.1"/>
    <property type="molecule type" value="Genomic_DNA"/>
</dbReference>
<feature type="transmembrane region" description="Helical" evidence="9">
    <location>
        <begin position="532"/>
        <end position="555"/>
    </location>
</feature>
<feature type="transmembrane region" description="Helical" evidence="9">
    <location>
        <begin position="963"/>
        <end position="982"/>
    </location>
</feature>
<dbReference type="Gene3D" id="3.30.70.1320">
    <property type="entry name" value="Multidrug efflux transporter AcrB pore domain like"/>
    <property type="match status" value="1"/>
</dbReference>
<dbReference type="FunFam" id="3.30.70.1430:FF:000001">
    <property type="entry name" value="Efflux pump membrane transporter"/>
    <property type="match status" value="1"/>
</dbReference>
<feature type="transmembrane region" description="Helical" evidence="9">
    <location>
        <begin position="341"/>
        <end position="360"/>
    </location>
</feature>
<dbReference type="SUPFAM" id="SSF82693">
    <property type="entry name" value="Multidrug efflux transporter AcrB pore domain, PN1, PN2, PC1 and PC2 subdomains"/>
    <property type="match status" value="3"/>
</dbReference>
<evidence type="ECO:0000256" key="4">
    <source>
        <dbReference type="ARBA" id="ARBA00022475"/>
    </source>
</evidence>
<dbReference type="InterPro" id="IPR027463">
    <property type="entry name" value="AcrB_DN_DC_subdom"/>
</dbReference>
<dbReference type="GO" id="GO:0009636">
    <property type="term" value="P:response to toxic substance"/>
    <property type="evidence" value="ECO:0007669"/>
    <property type="project" value="UniProtKB-ARBA"/>
</dbReference>
<evidence type="ECO:0000256" key="3">
    <source>
        <dbReference type="ARBA" id="ARBA00022448"/>
    </source>
</evidence>
<dbReference type="SUPFAM" id="SSF82866">
    <property type="entry name" value="Multidrug efflux transporter AcrB transmembrane domain"/>
    <property type="match status" value="2"/>
</dbReference>
<evidence type="ECO:0000259" key="10">
    <source>
        <dbReference type="PROSITE" id="PS50156"/>
    </source>
</evidence>
<keyword evidence="3 9" id="KW-0813">Transport</keyword>
<feature type="transmembrane region" description="Helical" evidence="9">
    <location>
        <begin position="393"/>
        <end position="414"/>
    </location>
</feature>
<dbReference type="Gene3D" id="1.20.1640.10">
    <property type="entry name" value="Multidrug efflux transporter AcrB transmembrane domain"/>
    <property type="match status" value="2"/>
</dbReference>
<evidence type="ECO:0000256" key="9">
    <source>
        <dbReference type="RuleBase" id="RU364070"/>
    </source>
</evidence>
<evidence type="ECO:0000256" key="8">
    <source>
        <dbReference type="ARBA" id="ARBA00023136"/>
    </source>
</evidence>
<organism evidence="11 12">
    <name type="scientific">Leucothrix arctica</name>
    <dbReference type="NCBI Taxonomy" id="1481894"/>
    <lineage>
        <taxon>Bacteria</taxon>
        <taxon>Pseudomonadati</taxon>
        <taxon>Pseudomonadota</taxon>
        <taxon>Gammaproteobacteria</taxon>
        <taxon>Thiotrichales</taxon>
        <taxon>Thiotrichaceae</taxon>
        <taxon>Leucothrix</taxon>
    </lineage>
</organism>
<keyword evidence="6 9" id="KW-0812">Transmembrane</keyword>
<feature type="transmembrane region" description="Helical" evidence="9">
    <location>
        <begin position="870"/>
        <end position="888"/>
    </location>
</feature>
<dbReference type="PROSITE" id="PS50156">
    <property type="entry name" value="SSD"/>
    <property type="match status" value="1"/>
</dbReference>
<feature type="transmembrane region" description="Helical" evidence="9">
    <location>
        <begin position="367"/>
        <end position="387"/>
    </location>
</feature>
<dbReference type="NCBIfam" id="TIGR00915">
    <property type="entry name" value="2A0602"/>
    <property type="match status" value="1"/>
</dbReference>